<dbReference type="EMBL" id="VDFR01000051">
    <property type="protein sequence ID" value="TNC46827.1"/>
    <property type="molecule type" value="Genomic_DNA"/>
</dbReference>
<feature type="compositionally biased region" description="Low complexity" evidence="1">
    <location>
        <begin position="1"/>
        <end position="22"/>
    </location>
</feature>
<reference evidence="2 4" key="1">
    <citation type="submission" date="2019-05" db="EMBL/GenBank/DDBJ databases">
        <title>Mumia sp. nov., isolated from the intestinal contents of plateau pika (Ochotona curzoniae) in the Qinghai-Tibet plateau of China.</title>
        <authorList>
            <person name="Tian Z."/>
        </authorList>
    </citation>
    <scope>NUCLEOTIDE SEQUENCE [LARGE SCALE GENOMIC DNA]</scope>
    <source>
        <strain evidence="4">527</strain>
        <strain evidence="2">Z527</strain>
    </source>
</reference>
<evidence type="ECO:0000256" key="1">
    <source>
        <dbReference type="SAM" id="MobiDB-lite"/>
    </source>
</evidence>
<accession>A0A5C4MRT7</accession>
<dbReference type="Proteomes" id="UP000306740">
    <property type="component" value="Unassembled WGS sequence"/>
</dbReference>
<name>A0A5C4MRT7_9ACTN</name>
<feature type="region of interest" description="Disordered" evidence="1">
    <location>
        <begin position="1"/>
        <end position="24"/>
    </location>
</feature>
<dbReference type="Pfam" id="PF11349">
    <property type="entry name" value="DUF3151"/>
    <property type="match status" value="1"/>
</dbReference>
<dbReference type="InterPro" id="IPR014487">
    <property type="entry name" value="DUF3151"/>
</dbReference>
<gene>
    <name evidence="3" type="ORF">FHE65_10930</name>
    <name evidence="2" type="ORF">FHE65_11655</name>
</gene>
<evidence type="ECO:0000313" key="2">
    <source>
        <dbReference type="EMBL" id="TNC46827.1"/>
    </source>
</evidence>
<evidence type="ECO:0000313" key="4">
    <source>
        <dbReference type="Proteomes" id="UP000306740"/>
    </source>
</evidence>
<dbReference type="AlphaFoldDB" id="A0A5C4MRT7"/>
<protein>
    <submittedName>
        <fullName evidence="2">DUF3151 domain-containing protein</fullName>
    </submittedName>
</protein>
<dbReference type="RefSeq" id="WP_139087075.1">
    <property type="nucleotide sequence ID" value="NZ_VDFR01000048.1"/>
</dbReference>
<sequence length="138" mass="14804">MTNLLGEPPETLLPTDPAAAAEGTPQDLARAYPASCLAWALCADEALAAGDDVTAYAFARTGYHRGLDALRRSGWKGHGPIPWSHPANQGFLRALADLAEASERIGDLEEAHRCREFLRESSQEAYDTLVLGARAGDE</sequence>
<proteinExistence type="predicted"/>
<evidence type="ECO:0000313" key="3">
    <source>
        <dbReference type="EMBL" id="TNC47125.1"/>
    </source>
</evidence>
<organism evidence="2 4">
    <name type="scientific">Mumia zhuanghuii</name>
    <dbReference type="NCBI Taxonomy" id="2585211"/>
    <lineage>
        <taxon>Bacteria</taxon>
        <taxon>Bacillati</taxon>
        <taxon>Actinomycetota</taxon>
        <taxon>Actinomycetes</taxon>
        <taxon>Propionibacteriales</taxon>
        <taxon>Nocardioidaceae</taxon>
        <taxon>Mumia</taxon>
    </lineage>
</organism>
<dbReference type="EMBL" id="VDFR01000048">
    <property type="protein sequence ID" value="TNC47125.1"/>
    <property type="molecule type" value="Genomic_DNA"/>
</dbReference>
<dbReference type="PIRSF" id="PIRSF017349">
    <property type="entry name" value="UCP017349"/>
    <property type="match status" value="1"/>
</dbReference>
<dbReference type="OrthoDB" id="3826919at2"/>
<comment type="caution">
    <text evidence="2">The sequence shown here is derived from an EMBL/GenBank/DDBJ whole genome shotgun (WGS) entry which is preliminary data.</text>
</comment>